<dbReference type="InterPro" id="IPR011250">
    <property type="entry name" value="OMP/PagP_B-barrel"/>
</dbReference>
<accession>A0A9X1YSM6</accession>
<name>A0A9X1YSM6_9BURK</name>
<organism evidence="5 6">
    <name type="scientific">Scleromatobacter humisilvae</name>
    <dbReference type="NCBI Taxonomy" id="2897159"/>
    <lineage>
        <taxon>Bacteria</taxon>
        <taxon>Pseudomonadati</taxon>
        <taxon>Pseudomonadota</taxon>
        <taxon>Betaproteobacteria</taxon>
        <taxon>Burkholderiales</taxon>
        <taxon>Sphaerotilaceae</taxon>
        <taxon>Scleromatobacter</taxon>
    </lineage>
</organism>
<evidence type="ECO:0000256" key="3">
    <source>
        <dbReference type="SAM" id="SignalP"/>
    </source>
</evidence>
<comment type="caution">
    <text evidence="5">The sequence shown here is derived from an EMBL/GenBank/DDBJ whole genome shotgun (WGS) entry which is preliminary data.</text>
</comment>
<dbReference type="Gene3D" id="2.40.160.20">
    <property type="match status" value="1"/>
</dbReference>
<dbReference type="InterPro" id="IPR027385">
    <property type="entry name" value="Beta-barrel_OMP"/>
</dbReference>
<sequence length="806" mass="84553">MSLKTFLQRHLFAAIVGVASALQAGACHAQLDDIFVPAIGDVLGHLPTIDGVPTESGWNNAGEVGLSEVTGAGRAGFLRYGIANQALYLAVDYDNPAFTIDPAVTTLVLVISPEPSNPQNDIRLHITGFGAVGASSAASSVPTVQIWHGSTHWNQVQTNTSGNPACPAIADYGAWANCSTPLALDVSGVTAANQDCTLPSAGPSAAQYVINVVGKHISFEARIPFNDGGNFCRFLPSMSTTFGFYADLVNIETTGTTSHFFEDAFPVASVMNAGAAGVQITQATPDKAHWANASFFMRPECVGVDIVQAGVSQDPVSGFGNTTTALHVSQTTQAQCDSLANDYLWSGTQSAPTGTRSADNYYRAQLTNKTAADIAAHTLSTQFSIAPWGLGSPDEWDAIGRRYDPDASATPNDNIDVTSLNAGALSAAQSLVQQTDWRLSYKESCEYSLTGLTGFLGHHCVQAAIQSTDPALKFLHRSIQFNNNVLQASHATTSAHVGTRGYGPPPAGETRHKVILALDQQASQLSPDGNWSLRMPPKANASSRASTFANFPPLALGSRVTQELDVVARGYLETGDVLIIDNKKYRRARYAGAFTMQVGHDGPIDGWALDMTPKSCPGGGNGCVRRTPTGYELSIPENESVDLDTVVDAIEPGGGGNGGANGPWAAWLGLGATIPHGSFSNAHDGGFAGTLGLEYAINPQLSVEATLAAHHFDGKGGADAIDVTAFGVDAKYYVTPAPLRWFVDGGIGIYAFDPGSTRFGGTIGGGVQVGLGHGWAIEGRYNLQSVTSNAPDTTWSTLQVAVRKAF</sequence>
<dbReference type="EMBL" id="JAJLJH010000009">
    <property type="protein sequence ID" value="MCK9688551.1"/>
    <property type="molecule type" value="Genomic_DNA"/>
</dbReference>
<dbReference type="AlphaFoldDB" id="A0A9X1YSM6"/>
<dbReference type="Proteomes" id="UP001139353">
    <property type="component" value="Unassembled WGS sequence"/>
</dbReference>
<evidence type="ECO:0000256" key="1">
    <source>
        <dbReference type="ARBA" id="ARBA00004442"/>
    </source>
</evidence>
<keyword evidence="2 3" id="KW-0732">Signal</keyword>
<evidence type="ECO:0000259" key="4">
    <source>
        <dbReference type="Pfam" id="PF13505"/>
    </source>
</evidence>
<evidence type="ECO:0000313" key="6">
    <source>
        <dbReference type="Proteomes" id="UP001139353"/>
    </source>
</evidence>
<protein>
    <submittedName>
        <fullName evidence="5">Porin family protein</fullName>
    </submittedName>
</protein>
<dbReference type="SUPFAM" id="SSF56925">
    <property type="entry name" value="OMPA-like"/>
    <property type="match status" value="1"/>
</dbReference>
<feature type="domain" description="Outer membrane protein beta-barrel" evidence="4">
    <location>
        <begin position="666"/>
        <end position="802"/>
    </location>
</feature>
<comment type="subcellular location">
    <subcellularLocation>
        <location evidence="1">Cell outer membrane</location>
    </subcellularLocation>
</comment>
<dbReference type="Pfam" id="PF13505">
    <property type="entry name" value="OMP_b-brl"/>
    <property type="match status" value="1"/>
</dbReference>
<keyword evidence="6" id="KW-1185">Reference proteome</keyword>
<evidence type="ECO:0000313" key="5">
    <source>
        <dbReference type="EMBL" id="MCK9688551.1"/>
    </source>
</evidence>
<feature type="signal peptide" evidence="3">
    <location>
        <begin position="1"/>
        <end position="29"/>
    </location>
</feature>
<gene>
    <name evidence="5" type="ORF">LPC04_22815</name>
</gene>
<dbReference type="GO" id="GO:0009279">
    <property type="term" value="C:cell outer membrane"/>
    <property type="evidence" value="ECO:0007669"/>
    <property type="project" value="UniProtKB-SubCell"/>
</dbReference>
<dbReference type="RefSeq" id="WP_275684599.1">
    <property type="nucleotide sequence ID" value="NZ_JAJLJH010000009.1"/>
</dbReference>
<feature type="chain" id="PRO_5040724015" evidence="3">
    <location>
        <begin position="30"/>
        <end position="806"/>
    </location>
</feature>
<evidence type="ECO:0000256" key="2">
    <source>
        <dbReference type="ARBA" id="ARBA00022729"/>
    </source>
</evidence>
<proteinExistence type="predicted"/>
<reference evidence="5" key="1">
    <citation type="submission" date="2021-11" db="EMBL/GenBank/DDBJ databases">
        <title>BS-T2-15 a new species belonging to the Comamonadaceae family isolated from the soil of a French oak forest.</title>
        <authorList>
            <person name="Mieszkin S."/>
            <person name="Alain K."/>
        </authorList>
    </citation>
    <scope>NUCLEOTIDE SEQUENCE</scope>
    <source>
        <strain evidence="5">BS-T2-15</strain>
    </source>
</reference>